<reference evidence="1 2" key="1">
    <citation type="submission" date="2020-10" db="EMBL/GenBank/DDBJ databases">
        <authorList>
            <person name="Peeters C."/>
        </authorList>
    </citation>
    <scope>NUCLEOTIDE SEQUENCE [LARGE SCALE GENOMIC DNA]</scope>
    <source>
        <strain evidence="1 2">LMG 28140</strain>
    </source>
</reference>
<evidence type="ECO:0000313" key="1">
    <source>
        <dbReference type="EMBL" id="CAD6515662.1"/>
    </source>
</evidence>
<evidence type="ECO:0008006" key="3">
    <source>
        <dbReference type="Google" id="ProtNLM"/>
    </source>
</evidence>
<protein>
    <recommendedName>
        <fullName evidence="3">DUF3022 domain-containing protein</fullName>
    </recommendedName>
</protein>
<gene>
    <name evidence="1" type="ORF">LMG28140_00633</name>
</gene>
<dbReference type="Pfam" id="PF11226">
    <property type="entry name" value="DUF3022"/>
    <property type="match status" value="1"/>
</dbReference>
<dbReference type="EMBL" id="CAJHCP010000002">
    <property type="protein sequence ID" value="CAD6515662.1"/>
    <property type="molecule type" value="Genomic_DNA"/>
</dbReference>
<keyword evidence="2" id="KW-1185">Reference proteome</keyword>
<accession>A0ABM8NBP4</accession>
<organism evidence="1 2">
    <name type="scientific">Paraburkholderia metrosideri</name>
    <dbReference type="NCBI Taxonomy" id="580937"/>
    <lineage>
        <taxon>Bacteria</taxon>
        <taxon>Pseudomonadati</taxon>
        <taxon>Pseudomonadota</taxon>
        <taxon>Betaproteobacteria</taxon>
        <taxon>Burkholderiales</taxon>
        <taxon>Burkholderiaceae</taxon>
        <taxon>Paraburkholderia</taxon>
    </lineage>
</organism>
<dbReference type="Proteomes" id="UP000598032">
    <property type="component" value="Unassembled WGS sequence"/>
</dbReference>
<evidence type="ECO:0000313" key="2">
    <source>
        <dbReference type="Proteomes" id="UP000598032"/>
    </source>
</evidence>
<name>A0ABM8NBP4_9BURK</name>
<proteinExistence type="predicted"/>
<comment type="caution">
    <text evidence="1">The sequence shown here is derived from an EMBL/GenBank/DDBJ whole genome shotgun (WGS) entry which is preliminary data.</text>
</comment>
<sequence>MNQVDLDQRLEEIELALAGIVESPKAPSISSYDEGERLFLQLSWVVDSHADTTLDKRCAITVAMTRAQFERYASLDTAQRKNWQARLAEWVNQRFGERPNPQALEGDCAVELQLPNEFL</sequence>
<dbReference type="InterPro" id="IPR021389">
    <property type="entry name" value="DUF3022"/>
</dbReference>